<dbReference type="InterPro" id="IPR028345">
    <property type="entry name" value="Antibiotic_NAT-like"/>
</dbReference>
<name>A0ABQ2ET40_9DEIO</name>
<sequence>MRGGTLGTVLNLLRKPAVSPAQLDDGLGALGLDGTQHLIVHASLKSFGQLDGGARTVIEVLERRAATVVAPAFTYNTLLRHATSPVHARYRRDSRVSRDIGRVPQELVERADAVRSFHPTLSFIALGQEAARICGAQTLSSPYQPIGALYDLDGYALLMGVDFGSNTTVHYGEHVAGMPLLTRYVPMDGGVLPTAFPNCSADFDNLQPSLHFAMRSVVVGGATLRLYRVRDLVDQTVALLRRDPEALLCTYSSCRCQEVRKLVRAQGLKPRPHQPGL</sequence>
<evidence type="ECO:0000256" key="4">
    <source>
        <dbReference type="RuleBase" id="RU365031"/>
    </source>
</evidence>
<dbReference type="PANTHER" id="PTHR11104">
    <property type="entry name" value="AMINOGLYCOSIDE N3-ACETYLTRANSFERASE"/>
    <property type="match status" value="1"/>
</dbReference>
<evidence type="ECO:0000256" key="3">
    <source>
        <dbReference type="ARBA" id="ARBA00023315"/>
    </source>
</evidence>
<evidence type="ECO:0000256" key="1">
    <source>
        <dbReference type="ARBA" id="ARBA00006383"/>
    </source>
</evidence>
<protein>
    <recommendedName>
        <fullName evidence="4">Aminoglycoside N(3)-acetyltransferase</fullName>
        <ecNumber evidence="4">2.3.1.-</ecNumber>
    </recommendedName>
</protein>
<dbReference type="SUPFAM" id="SSF110710">
    <property type="entry name" value="TTHA0583/YokD-like"/>
    <property type="match status" value="1"/>
</dbReference>
<evidence type="ECO:0000313" key="5">
    <source>
        <dbReference type="EMBL" id="GGK21066.1"/>
    </source>
</evidence>
<dbReference type="EMBL" id="BMPP01000004">
    <property type="protein sequence ID" value="GGK21066.1"/>
    <property type="molecule type" value="Genomic_DNA"/>
</dbReference>
<dbReference type="EC" id="2.3.1.-" evidence="4"/>
<comment type="catalytic activity">
    <reaction evidence="4">
        <text>a 2-deoxystreptamine antibiotic + acetyl-CoA = an N(3)-acetyl-2-deoxystreptamine antibiotic + CoA + H(+)</text>
        <dbReference type="Rhea" id="RHEA:12665"/>
        <dbReference type="ChEBI" id="CHEBI:15378"/>
        <dbReference type="ChEBI" id="CHEBI:57287"/>
        <dbReference type="ChEBI" id="CHEBI:57288"/>
        <dbReference type="ChEBI" id="CHEBI:57921"/>
        <dbReference type="ChEBI" id="CHEBI:77452"/>
        <dbReference type="EC" id="2.3.1.81"/>
    </reaction>
</comment>
<keyword evidence="4" id="KW-0046">Antibiotic resistance</keyword>
<comment type="caution">
    <text evidence="5">The sequence shown here is derived from an EMBL/GenBank/DDBJ whole genome shotgun (WGS) entry which is preliminary data.</text>
</comment>
<dbReference type="PANTHER" id="PTHR11104:SF0">
    <property type="entry name" value="SPBETA PROPHAGE-DERIVED AMINOGLYCOSIDE N(3')-ACETYLTRANSFERASE-LIKE PROTEIN YOKD"/>
    <property type="match status" value="1"/>
</dbReference>
<dbReference type="Proteomes" id="UP000647587">
    <property type="component" value="Unassembled WGS sequence"/>
</dbReference>
<keyword evidence="3 4" id="KW-0012">Acyltransferase</keyword>
<proteinExistence type="inferred from homology"/>
<accession>A0ABQ2ET40</accession>
<organism evidence="5 6">
    <name type="scientific">Deinococcus malanensis</name>
    <dbReference type="NCBI Taxonomy" id="1706855"/>
    <lineage>
        <taxon>Bacteria</taxon>
        <taxon>Thermotogati</taxon>
        <taxon>Deinococcota</taxon>
        <taxon>Deinococci</taxon>
        <taxon>Deinococcales</taxon>
        <taxon>Deinococcaceae</taxon>
        <taxon>Deinococcus</taxon>
    </lineage>
</organism>
<dbReference type="Pfam" id="PF02522">
    <property type="entry name" value="Antibiotic_NAT"/>
    <property type="match status" value="1"/>
</dbReference>
<reference evidence="6" key="1">
    <citation type="journal article" date="2019" name="Int. J. Syst. Evol. Microbiol.">
        <title>The Global Catalogue of Microorganisms (GCM) 10K type strain sequencing project: providing services to taxonomists for standard genome sequencing and annotation.</title>
        <authorList>
            <consortium name="The Broad Institute Genomics Platform"/>
            <consortium name="The Broad Institute Genome Sequencing Center for Infectious Disease"/>
            <person name="Wu L."/>
            <person name="Ma J."/>
        </authorList>
    </citation>
    <scope>NUCLEOTIDE SEQUENCE [LARGE SCALE GENOMIC DNA]</scope>
    <source>
        <strain evidence="6">JCM 30331</strain>
    </source>
</reference>
<comment type="similarity">
    <text evidence="1 4">Belongs to the antibiotic N-acetyltransferase family.</text>
</comment>
<evidence type="ECO:0000313" key="6">
    <source>
        <dbReference type="Proteomes" id="UP000647587"/>
    </source>
</evidence>
<evidence type="ECO:0000256" key="2">
    <source>
        <dbReference type="ARBA" id="ARBA00022679"/>
    </source>
</evidence>
<dbReference type="InterPro" id="IPR003679">
    <property type="entry name" value="Amioglycoside_AcTrfase"/>
</dbReference>
<keyword evidence="6" id="KW-1185">Reference proteome</keyword>
<keyword evidence="2 4" id="KW-0808">Transferase</keyword>
<gene>
    <name evidence="5" type="ORF">GCM10008955_13130</name>
</gene>